<dbReference type="InterPro" id="IPR005467">
    <property type="entry name" value="His_kinase_dom"/>
</dbReference>
<dbReference type="SMART" id="SM00388">
    <property type="entry name" value="HisKA"/>
    <property type="match status" value="1"/>
</dbReference>
<keyword evidence="6 10" id="KW-0418">Kinase</keyword>
<name>A0A4Q1RGX4_9FIRM</name>
<dbReference type="Proteomes" id="UP000290106">
    <property type="component" value="Unassembled WGS sequence"/>
</dbReference>
<keyword evidence="8" id="KW-0175">Coiled coil</keyword>
<dbReference type="GO" id="GO:0005886">
    <property type="term" value="C:plasma membrane"/>
    <property type="evidence" value="ECO:0007669"/>
    <property type="project" value="TreeGrafter"/>
</dbReference>
<dbReference type="InterPro" id="IPR003661">
    <property type="entry name" value="HisK_dim/P_dom"/>
</dbReference>
<evidence type="ECO:0000256" key="5">
    <source>
        <dbReference type="ARBA" id="ARBA00022679"/>
    </source>
</evidence>
<comment type="subcellular location">
    <subcellularLocation>
        <location evidence="2">Membrane</location>
    </subcellularLocation>
</comment>
<dbReference type="PANTHER" id="PTHR45453">
    <property type="entry name" value="PHOSPHATE REGULON SENSOR PROTEIN PHOR"/>
    <property type="match status" value="1"/>
</dbReference>
<dbReference type="InterPro" id="IPR003594">
    <property type="entry name" value="HATPase_dom"/>
</dbReference>
<evidence type="ECO:0000256" key="8">
    <source>
        <dbReference type="SAM" id="Coils"/>
    </source>
</evidence>
<gene>
    <name evidence="10" type="ORF">ETP43_06540</name>
</gene>
<dbReference type="PROSITE" id="PS50109">
    <property type="entry name" value="HIS_KIN"/>
    <property type="match status" value="1"/>
</dbReference>
<comment type="caution">
    <text evidence="10">The sequence shown here is derived from an EMBL/GenBank/DDBJ whole genome shotgun (WGS) entry which is preliminary data.</text>
</comment>
<evidence type="ECO:0000256" key="6">
    <source>
        <dbReference type="ARBA" id="ARBA00022777"/>
    </source>
</evidence>
<proteinExistence type="predicted"/>
<dbReference type="OrthoDB" id="9773956at2"/>
<evidence type="ECO:0000256" key="2">
    <source>
        <dbReference type="ARBA" id="ARBA00004370"/>
    </source>
</evidence>
<evidence type="ECO:0000256" key="3">
    <source>
        <dbReference type="ARBA" id="ARBA00012438"/>
    </source>
</evidence>
<dbReference type="Gene3D" id="3.30.565.10">
    <property type="entry name" value="Histidine kinase-like ATPase, C-terminal domain"/>
    <property type="match status" value="1"/>
</dbReference>
<dbReference type="Pfam" id="PF00512">
    <property type="entry name" value="HisKA"/>
    <property type="match status" value="1"/>
</dbReference>
<dbReference type="SUPFAM" id="SSF47384">
    <property type="entry name" value="Homodimeric domain of signal transducing histidine kinase"/>
    <property type="match status" value="1"/>
</dbReference>
<dbReference type="EC" id="2.7.13.3" evidence="3"/>
<reference evidence="10 11" key="1">
    <citation type="submission" date="2019-01" db="EMBL/GenBank/DDBJ databases">
        <title>Blautia sp. nov. KGMB01111 isolated human feces.</title>
        <authorList>
            <person name="Park J.-E."/>
            <person name="Kim J.-S."/>
            <person name="Park S.-H."/>
        </authorList>
    </citation>
    <scope>NUCLEOTIDE SEQUENCE [LARGE SCALE GENOMIC DNA]</scope>
    <source>
        <strain evidence="10 11">KGMB01111</strain>
    </source>
</reference>
<dbReference type="InterPro" id="IPR036097">
    <property type="entry name" value="HisK_dim/P_sf"/>
</dbReference>
<dbReference type="GO" id="GO:0000155">
    <property type="term" value="F:phosphorelay sensor kinase activity"/>
    <property type="evidence" value="ECO:0007669"/>
    <property type="project" value="InterPro"/>
</dbReference>
<dbReference type="GO" id="GO:0004721">
    <property type="term" value="F:phosphoprotein phosphatase activity"/>
    <property type="evidence" value="ECO:0007669"/>
    <property type="project" value="TreeGrafter"/>
</dbReference>
<keyword evidence="7" id="KW-0902">Two-component regulatory system</keyword>
<sequence length="295" mass="33712">MCLGLAIRLENNMIRKRKAQQEMEEISRMLERVLNGECIQPGEIGYEDTLPAKIRYQIRRISEKNQGVEARITRERDETKALIGEIAHQMRNPLAGVESYTQLLEGEISGEPGRTYLRALEQSEQRLHFLTESFIKMARLEQQMIQIKKTTDALADTIFSAVLLVQKAAEEKQMEVEVTGAEETKVWHDGNWLGEAVYNLLDNSVKYAPEHSKIRVVVRQDEMYTRIVVSDDGIGIPKGEENRIFQRFYRGSRVTGEPGFGLGLYISREIVTLHGGFMKAKRKEQGLEVAIFLPV</sequence>
<feature type="domain" description="Histidine kinase" evidence="9">
    <location>
        <begin position="85"/>
        <end position="295"/>
    </location>
</feature>
<protein>
    <recommendedName>
        <fullName evidence="3">histidine kinase</fullName>
        <ecNumber evidence="3">2.7.13.3</ecNumber>
    </recommendedName>
</protein>
<evidence type="ECO:0000313" key="10">
    <source>
        <dbReference type="EMBL" id="RXS74911.1"/>
    </source>
</evidence>
<evidence type="ECO:0000259" key="9">
    <source>
        <dbReference type="PROSITE" id="PS50109"/>
    </source>
</evidence>
<dbReference type="AlphaFoldDB" id="A0A4Q1RGX4"/>
<organism evidence="10 11">
    <name type="scientific">Blautia faecicola</name>
    <dbReference type="NCBI Taxonomy" id="2509240"/>
    <lineage>
        <taxon>Bacteria</taxon>
        <taxon>Bacillati</taxon>
        <taxon>Bacillota</taxon>
        <taxon>Clostridia</taxon>
        <taxon>Lachnospirales</taxon>
        <taxon>Lachnospiraceae</taxon>
        <taxon>Blautia</taxon>
    </lineage>
</organism>
<accession>A0A4Q1RGX4</accession>
<dbReference type="GO" id="GO:0016036">
    <property type="term" value="P:cellular response to phosphate starvation"/>
    <property type="evidence" value="ECO:0007669"/>
    <property type="project" value="TreeGrafter"/>
</dbReference>
<comment type="catalytic activity">
    <reaction evidence="1">
        <text>ATP + protein L-histidine = ADP + protein N-phospho-L-histidine.</text>
        <dbReference type="EC" id="2.7.13.3"/>
    </reaction>
</comment>
<dbReference type="SUPFAM" id="SSF55874">
    <property type="entry name" value="ATPase domain of HSP90 chaperone/DNA topoisomerase II/histidine kinase"/>
    <property type="match status" value="1"/>
</dbReference>
<dbReference type="InterPro" id="IPR004358">
    <property type="entry name" value="Sig_transdc_His_kin-like_C"/>
</dbReference>
<evidence type="ECO:0000313" key="11">
    <source>
        <dbReference type="Proteomes" id="UP000290106"/>
    </source>
</evidence>
<evidence type="ECO:0000256" key="7">
    <source>
        <dbReference type="ARBA" id="ARBA00023012"/>
    </source>
</evidence>
<dbReference type="CDD" id="cd00082">
    <property type="entry name" value="HisKA"/>
    <property type="match status" value="1"/>
</dbReference>
<keyword evidence="4" id="KW-0597">Phosphoprotein</keyword>
<dbReference type="Gene3D" id="1.10.287.130">
    <property type="match status" value="1"/>
</dbReference>
<keyword evidence="11" id="KW-1185">Reference proteome</keyword>
<dbReference type="EMBL" id="SDKC01000001">
    <property type="protein sequence ID" value="RXS74911.1"/>
    <property type="molecule type" value="Genomic_DNA"/>
</dbReference>
<dbReference type="PRINTS" id="PR00344">
    <property type="entry name" value="BCTRLSENSOR"/>
</dbReference>
<dbReference type="CDD" id="cd00075">
    <property type="entry name" value="HATPase"/>
    <property type="match status" value="1"/>
</dbReference>
<dbReference type="InterPro" id="IPR036890">
    <property type="entry name" value="HATPase_C_sf"/>
</dbReference>
<dbReference type="Pfam" id="PF02518">
    <property type="entry name" value="HATPase_c"/>
    <property type="match status" value="1"/>
</dbReference>
<dbReference type="InterPro" id="IPR050351">
    <property type="entry name" value="BphY/WalK/GraS-like"/>
</dbReference>
<dbReference type="SMART" id="SM00387">
    <property type="entry name" value="HATPase_c"/>
    <property type="match status" value="1"/>
</dbReference>
<feature type="coiled-coil region" evidence="8">
    <location>
        <begin position="9"/>
        <end position="78"/>
    </location>
</feature>
<dbReference type="PANTHER" id="PTHR45453:SF1">
    <property type="entry name" value="PHOSPHATE REGULON SENSOR PROTEIN PHOR"/>
    <property type="match status" value="1"/>
</dbReference>
<keyword evidence="5" id="KW-0808">Transferase</keyword>
<evidence type="ECO:0000256" key="1">
    <source>
        <dbReference type="ARBA" id="ARBA00000085"/>
    </source>
</evidence>
<evidence type="ECO:0000256" key="4">
    <source>
        <dbReference type="ARBA" id="ARBA00022553"/>
    </source>
</evidence>